<keyword evidence="2" id="KW-1185">Reference proteome</keyword>
<reference evidence="1 2" key="1">
    <citation type="submission" date="2021-04" db="EMBL/GenBank/DDBJ databases">
        <authorList>
            <person name="Shkoporov A.N."/>
            <person name="Stockdale S.R."/>
            <person name="Guerin E."/>
            <person name="Ross R.P."/>
            <person name="Hill C."/>
        </authorList>
    </citation>
    <scope>NUCLEOTIDE SEQUENCE [LARGE SCALE GENOMIC DNA]</scope>
    <source>
        <strain evidence="2">cr23_1</strain>
    </source>
</reference>
<organism evidence="1 2">
    <name type="scientific">uncultured phage cr23_1</name>
    <dbReference type="NCBI Taxonomy" id="2986419"/>
    <lineage>
        <taxon>Viruses</taxon>
        <taxon>Duplodnaviria</taxon>
        <taxon>Heunggongvirae</taxon>
        <taxon>Uroviricota</taxon>
        <taxon>Caudoviricetes</taxon>
        <taxon>Crassvirales</taxon>
        <taxon>Suoliviridae</taxon>
        <taxon>Uncouvirinae</taxon>
        <taxon>Aurodevirus</taxon>
        <taxon>Aurodevirus hiberniae</taxon>
    </lineage>
</organism>
<protein>
    <submittedName>
        <fullName evidence="1">Uncharacterized protein</fullName>
    </submittedName>
</protein>
<name>A0AAE7RXR9_9CAUD</name>
<dbReference type="GeneID" id="75687915"/>
<proteinExistence type="predicted"/>
<gene>
    <name evidence="1" type="primary">gp_78130</name>
</gene>
<dbReference type="Proteomes" id="UP000828083">
    <property type="component" value="Segment"/>
</dbReference>
<sequence>MNKIDKETSLQLLKLERENSKEAPEIIQKLLNSVEKAVEADKISYFDFIEDMMKGLEEVSDEDDSSLEKREKVVNDICQKLIDKYETGNKE</sequence>
<evidence type="ECO:0000313" key="2">
    <source>
        <dbReference type="Proteomes" id="UP000828083"/>
    </source>
</evidence>
<evidence type="ECO:0000313" key="1">
    <source>
        <dbReference type="EMBL" id="QWM91456.1"/>
    </source>
</evidence>
<dbReference type="EMBL" id="MZ130500">
    <property type="protein sequence ID" value="QWM91456.1"/>
    <property type="molecule type" value="Genomic_DNA"/>
</dbReference>
<dbReference type="KEGG" id="vg:75687915"/>
<dbReference type="RefSeq" id="YP_010510396.1">
    <property type="nucleotide sequence ID" value="NC_067218.1"/>
</dbReference>
<accession>A0AAE7RXR9</accession>